<dbReference type="HOGENOM" id="CLU_1700447_0_0_6"/>
<dbReference type="AlphaFoldDB" id="N9EPH1"/>
<evidence type="ECO:0000313" key="1">
    <source>
        <dbReference type="EMBL" id="ENV94680.1"/>
    </source>
</evidence>
<keyword evidence="2" id="KW-1185">Reference proteome</keyword>
<evidence type="ECO:0000313" key="2">
    <source>
        <dbReference type="Proteomes" id="UP000013251"/>
    </source>
</evidence>
<protein>
    <submittedName>
        <fullName evidence="1">Uncharacterized protein</fullName>
    </submittedName>
</protein>
<dbReference type="Proteomes" id="UP000013251">
    <property type="component" value="Unassembled WGS sequence"/>
</dbReference>
<dbReference type="PATRIC" id="fig|1217650.3.peg.2815"/>
<organism evidence="1 2">
    <name type="scientific">Acinetobacter bereziniae LMG 1003 = CIP 70.12</name>
    <dbReference type="NCBI Taxonomy" id="981324"/>
    <lineage>
        <taxon>Bacteria</taxon>
        <taxon>Pseudomonadati</taxon>
        <taxon>Pseudomonadota</taxon>
        <taxon>Gammaproteobacteria</taxon>
        <taxon>Moraxellales</taxon>
        <taxon>Moraxellaceae</taxon>
        <taxon>Acinetobacter</taxon>
    </lineage>
</organism>
<dbReference type="EMBL" id="APQG01000036">
    <property type="protein sequence ID" value="ENV94680.1"/>
    <property type="molecule type" value="Genomic_DNA"/>
</dbReference>
<proteinExistence type="predicted"/>
<gene>
    <name evidence="1" type="ORF">F938_02866</name>
</gene>
<dbReference type="OrthoDB" id="6693724at2"/>
<comment type="caution">
    <text evidence="1">The sequence shown here is derived from an EMBL/GenBank/DDBJ whole genome shotgun (WGS) entry which is preliminary data.</text>
</comment>
<sequence>MKPYFIQDDDGNYLNPDYIFNIQVIRFCNLGSLFAFETVKKVRTSSPDLPSFKNIETYNVHSWMESFHKIFPDFEEELNSYSCENLNLKSFEISDLINVEKHTALDSDKISHINSIYGNNILKYFEIIYIDSDQATIKEFESEELAQAWINENFTII</sequence>
<name>N9EPH1_ACIBZ</name>
<reference evidence="1 2" key="1">
    <citation type="submission" date="2013-02" db="EMBL/GenBank/DDBJ databases">
        <title>The Genome Sequence of Acinetobacter bereziniae CIP 70.12.</title>
        <authorList>
            <consortium name="The Broad Institute Genome Sequencing Platform"/>
            <consortium name="The Broad Institute Genome Sequencing Center for Infectious Disease"/>
            <person name="Cerqueira G."/>
            <person name="Feldgarden M."/>
            <person name="Courvalin P."/>
            <person name="Perichon B."/>
            <person name="Grillot-Courvalin C."/>
            <person name="Clermont D."/>
            <person name="Rocha E."/>
            <person name="Yoon E.-J."/>
            <person name="Nemec A."/>
            <person name="Walker B."/>
            <person name="Young S.K."/>
            <person name="Zeng Q."/>
            <person name="Gargeya S."/>
            <person name="Fitzgerald M."/>
            <person name="Haas B."/>
            <person name="Abouelleil A."/>
            <person name="Alvarado L."/>
            <person name="Arachchi H.M."/>
            <person name="Berlin A.M."/>
            <person name="Chapman S.B."/>
            <person name="Dewar J."/>
            <person name="Goldberg J."/>
            <person name="Griggs A."/>
            <person name="Gujja S."/>
            <person name="Hansen M."/>
            <person name="Howarth C."/>
            <person name="Imamovic A."/>
            <person name="Larimer J."/>
            <person name="McCowan C."/>
            <person name="Murphy C."/>
            <person name="Neiman D."/>
            <person name="Pearson M."/>
            <person name="Priest M."/>
            <person name="Roberts A."/>
            <person name="Saif S."/>
            <person name="Shea T."/>
            <person name="Sisk P."/>
            <person name="Sykes S."/>
            <person name="Wortman J."/>
            <person name="Nusbaum C."/>
            <person name="Birren B."/>
        </authorList>
    </citation>
    <scope>NUCLEOTIDE SEQUENCE [LARGE SCALE GENOMIC DNA]</scope>
    <source>
        <strain evidence="1 2">CIP 70.12</strain>
    </source>
</reference>
<accession>N9EPH1</accession>
<dbReference type="RefSeq" id="WP_005032747.1">
    <property type="nucleotide sequence ID" value="NZ_KB849756.1"/>
</dbReference>